<feature type="compositionally biased region" description="Basic and acidic residues" evidence="1">
    <location>
        <begin position="1"/>
        <end position="19"/>
    </location>
</feature>
<dbReference type="Proteomes" id="UP000070054">
    <property type="component" value="Unassembled WGS sequence"/>
</dbReference>
<comment type="caution">
    <text evidence="2">The sequence shown here is derived from an EMBL/GenBank/DDBJ whole genome shotgun (WGS) entry which is preliminary data.</text>
</comment>
<gene>
    <name evidence="2" type="ORF">CNYM01_12120</name>
</gene>
<protein>
    <submittedName>
        <fullName evidence="2">Uncharacterized protein</fullName>
    </submittedName>
</protein>
<dbReference type="AlphaFoldDB" id="A0A135S7B8"/>
<evidence type="ECO:0000256" key="1">
    <source>
        <dbReference type="SAM" id="MobiDB-lite"/>
    </source>
</evidence>
<evidence type="ECO:0000313" key="3">
    <source>
        <dbReference type="Proteomes" id="UP000070054"/>
    </source>
</evidence>
<evidence type="ECO:0000313" key="2">
    <source>
        <dbReference type="EMBL" id="KXH31587.1"/>
    </source>
</evidence>
<keyword evidence="3" id="KW-1185">Reference proteome</keyword>
<proteinExistence type="predicted"/>
<feature type="region of interest" description="Disordered" evidence="1">
    <location>
        <begin position="1"/>
        <end position="42"/>
    </location>
</feature>
<reference evidence="2 3" key="1">
    <citation type="submission" date="2014-02" db="EMBL/GenBank/DDBJ databases">
        <title>The genome sequence of Colletotrichum nymphaeae SA-01.</title>
        <authorList>
            <person name="Baroncelli R."/>
            <person name="Thon M.R."/>
        </authorList>
    </citation>
    <scope>NUCLEOTIDE SEQUENCE [LARGE SCALE GENOMIC DNA]</scope>
    <source>
        <strain evidence="2 3">SA-01</strain>
    </source>
</reference>
<dbReference type="EMBL" id="JEMN01001614">
    <property type="protein sequence ID" value="KXH31587.1"/>
    <property type="molecule type" value="Genomic_DNA"/>
</dbReference>
<sequence length="131" mass="14095">MVDNQALHHDEAALDRDVRSPGLFQALRTSPDPSPGRPENDAIIPLPIAARGIVGGGSEHKSDADLVHQGKRKEIGRSDKGRVSFYSAVLLSRPAERENSNGGPIHLQREQDAIAVLTIPATTCPFGIEPF</sequence>
<accession>A0A135S7B8</accession>
<organism evidence="2 3">
    <name type="scientific">Colletotrichum nymphaeae SA-01</name>
    <dbReference type="NCBI Taxonomy" id="1460502"/>
    <lineage>
        <taxon>Eukaryota</taxon>
        <taxon>Fungi</taxon>
        <taxon>Dikarya</taxon>
        <taxon>Ascomycota</taxon>
        <taxon>Pezizomycotina</taxon>
        <taxon>Sordariomycetes</taxon>
        <taxon>Hypocreomycetidae</taxon>
        <taxon>Glomerellales</taxon>
        <taxon>Glomerellaceae</taxon>
        <taxon>Colletotrichum</taxon>
        <taxon>Colletotrichum acutatum species complex</taxon>
    </lineage>
</organism>
<name>A0A135S7B8_9PEZI</name>